<dbReference type="InterPro" id="IPR005186">
    <property type="entry name" value="FlaG"/>
</dbReference>
<evidence type="ECO:0000313" key="2">
    <source>
        <dbReference type="EMBL" id="KPC52701.1"/>
    </source>
</evidence>
<dbReference type="Proteomes" id="UP000037939">
    <property type="component" value="Unassembled WGS sequence"/>
</dbReference>
<dbReference type="STRING" id="857265.WG78_12675"/>
<dbReference type="EMBL" id="LAQT01000009">
    <property type="protein sequence ID" value="KPC52701.1"/>
    <property type="molecule type" value="Genomic_DNA"/>
</dbReference>
<reference evidence="2 3" key="1">
    <citation type="submission" date="2015-07" db="EMBL/GenBank/DDBJ databases">
        <title>Draft genome sequence of the Amantichitinum ursilacus IGB-41, a new chitin-degrading bacterium.</title>
        <authorList>
            <person name="Kirstahler P."/>
            <person name="Guenther M."/>
            <person name="Grumaz C."/>
            <person name="Rupp S."/>
            <person name="Zibek S."/>
            <person name="Sohn K."/>
        </authorList>
    </citation>
    <scope>NUCLEOTIDE SEQUENCE [LARGE SCALE GENOMIC DNA]</scope>
    <source>
        <strain evidence="2 3">IGB-41</strain>
    </source>
</reference>
<keyword evidence="2" id="KW-0966">Cell projection</keyword>
<dbReference type="PANTHER" id="PTHR37166:SF1">
    <property type="entry name" value="PROTEIN FLAG"/>
    <property type="match status" value="1"/>
</dbReference>
<keyword evidence="2" id="KW-0969">Cilium</keyword>
<name>A0A0N0XKE3_9NEIS</name>
<sequence length="130" mass="13303">MQIPSASAAVALVPTPTASGATATTTPAPPILGSASSTGSGSAQPLDPTAKATASATSTQDAVDKLNEALKQYSKTSTLEFTVDDATKMRLVKVIDTQSKEVIRQIPSEEAVQIATAIDKFQGLLIKDSA</sequence>
<dbReference type="RefSeq" id="WP_053938173.1">
    <property type="nucleotide sequence ID" value="NZ_LAQT01000009.1"/>
</dbReference>
<dbReference type="Pfam" id="PF03646">
    <property type="entry name" value="FlaG"/>
    <property type="match status" value="1"/>
</dbReference>
<keyword evidence="3" id="KW-1185">Reference proteome</keyword>
<dbReference type="InterPro" id="IPR035924">
    <property type="entry name" value="FlaG-like_sf"/>
</dbReference>
<evidence type="ECO:0000313" key="3">
    <source>
        <dbReference type="Proteomes" id="UP000037939"/>
    </source>
</evidence>
<accession>A0A0N0XKE3</accession>
<comment type="caution">
    <text evidence="2">The sequence shown here is derived from an EMBL/GenBank/DDBJ whole genome shotgun (WGS) entry which is preliminary data.</text>
</comment>
<organism evidence="2 3">
    <name type="scientific">Amantichitinum ursilacus</name>
    <dbReference type="NCBI Taxonomy" id="857265"/>
    <lineage>
        <taxon>Bacteria</taxon>
        <taxon>Pseudomonadati</taxon>
        <taxon>Pseudomonadota</taxon>
        <taxon>Betaproteobacteria</taxon>
        <taxon>Neisseriales</taxon>
        <taxon>Chitinibacteraceae</taxon>
        <taxon>Amantichitinum</taxon>
    </lineage>
</organism>
<feature type="region of interest" description="Disordered" evidence="1">
    <location>
        <begin position="18"/>
        <end position="59"/>
    </location>
</feature>
<keyword evidence="2" id="KW-0282">Flagellum</keyword>
<evidence type="ECO:0000256" key="1">
    <source>
        <dbReference type="SAM" id="MobiDB-lite"/>
    </source>
</evidence>
<dbReference type="AlphaFoldDB" id="A0A0N0XKE3"/>
<dbReference type="OrthoDB" id="8565152at2"/>
<feature type="compositionally biased region" description="Low complexity" evidence="1">
    <location>
        <begin position="33"/>
        <end position="59"/>
    </location>
</feature>
<dbReference type="PANTHER" id="PTHR37166">
    <property type="entry name" value="PROTEIN FLAG"/>
    <property type="match status" value="1"/>
</dbReference>
<protein>
    <submittedName>
        <fullName evidence="2">Flagellar protein FlaG</fullName>
    </submittedName>
</protein>
<proteinExistence type="predicted"/>
<dbReference type="Gene3D" id="3.30.160.170">
    <property type="entry name" value="FlaG-like"/>
    <property type="match status" value="1"/>
</dbReference>
<dbReference type="PATRIC" id="fig|857265.3.peg.2612"/>
<gene>
    <name evidence="2" type="ORF">WG78_12675</name>
</gene>
<dbReference type="SUPFAM" id="SSF160214">
    <property type="entry name" value="FlaG-like"/>
    <property type="match status" value="1"/>
</dbReference>